<dbReference type="EMBL" id="MN106294">
    <property type="protein sequence ID" value="QIA46576.1"/>
    <property type="molecule type" value="Genomic_RNA"/>
</dbReference>
<evidence type="ECO:0000313" key="61">
    <source>
        <dbReference type="EMBL" id="QPL20751.1"/>
    </source>
</evidence>
<evidence type="ECO:0000313" key="41">
    <source>
        <dbReference type="EMBL" id="QPL20454.1"/>
    </source>
</evidence>
<dbReference type="EMBL" id="MT759564">
    <property type="protein sequence ID" value="QPL21092.1"/>
    <property type="molecule type" value="Genomic_RNA"/>
</dbReference>
<dbReference type="EMBL" id="MT758874">
    <property type="protein sequence ID" value="QPL20333.1"/>
    <property type="molecule type" value="Genomic_RNA"/>
</dbReference>
<evidence type="ECO:0000313" key="38">
    <source>
        <dbReference type="EMBL" id="QPL20421.1"/>
    </source>
</evidence>
<dbReference type="InterPro" id="IPR043502">
    <property type="entry name" value="DNA/RNA_pol_sf"/>
</dbReference>
<evidence type="ECO:0000313" key="90">
    <source>
        <dbReference type="EMBL" id="QWL54992.1"/>
    </source>
</evidence>
<dbReference type="EMBL" id="MT759484">
    <property type="protein sequence ID" value="QPL21004.1"/>
    <property type="molecule type" value="Genomic_RNA"/>
</dbReference>
<evidence type="ECO:0000313" key="14">
    <source>
        <dbReference type="EMBL" id="ATE91068.1"/>
    </source>
</evidence>
<dbReference type="EMBL" id="MT759494">
    <property type="protein sequence ID" value="QPL21015.1"/>
    <property type="molecule type" value="Genomic_RNA"/>
</dbReference>
<dbReference type="EMBL" id="MT759404">
    <property type="protein sequence ID" value="QPL20916.1"/>
    <property type="molecule type" value="Genomic_RNA"/>
</dbReference>
<evidence type="ECO:0000313" key="11">
    <source>
        <dbReference type="EMBL" id="AKI88492.1"/>
    </source>
</evidence>
<reference evidence="15" key="6">
    <citation type="submission" date="2019-03" db="EMBL/GenBank/DDBJ databases">
        <authorList>
            <person name="Kannimuthu D."/>
            <person name="Tengs T."/>
            <person name="Wessel O."/>
            <person name="Braaen S."/>
            <person name="Nyman I.B."/>
            <person name="Hansen E.F."/>
            <person name="Christiansen D.H."/>
            <person name="Dahle M.K."/>
            <person name="Rimstad E."/>
            <person name="Markussen T."/>
        </authorList>
    </citation>
    <scope>NUCLEOTIDE SEQUENCE</scope>
    <source>
        <strain evidence="15">FO/41/16</strain>
    </source>
</reference>
<evidence type="ECO:0000256" key="1">
    <source>
        <dbReference type="ARBA" id="ARBA00004328"/>
    </source>
</evidence>
<dbReference type="EMBL" id="MT759004">
    <property type="protein sequence ID" value="QPL20476.1"/>
    <property type="molecule type" value="Genomic_RNA"/>
</dbReference>
<dbReference type="EMBL" id="MW260145">
    <property type="protein sequence ID" value="QPZ89314.1"/>
    <property type="molecule type" value="Genomic_RNA"/>
</dbReference>
<reference evidence="82" key="11">
    <citation type="submission" date="2020-07" db="EMBL/GenBank/DDBJ databases">
        <title>Transmission of Piscine orthoreovirus-1 (PRV-1) between farmed and wild salmon populations in British Columbia; Aquaculture mediates global transmission of a viral pathogen to wild salmon.</title>
        <authorList>
            <person name="Mordecai G.J."/>
            <person name="Bass A."/>
            <person name="Bateman A.W."/>
            <person name="Teffer A.K."/>
            <person name="Caleta J.M."/>
            <person name="Di Cicco E."/>
            <person name="Schulze A.D."/>
            <person name="Kaukinen K.H."/>
            <person name="Li S."/>
            <person name="Tabata A."/>
            <person name="Jones B.R."/>
            <person name="Ming T.J."/>
            <person name="Joy J.B."/>
            <person name="Miller K.M."/>
        </authorList>
    </citation>
    <scope>NUCLEOTIDE SEQUENCE</scope>
    <source>
        <strain evidence="82">G364</strain>
        <strain evidence="83">G563</strain>
        <strain evidence="84">G578</strain>
        <strain evidence="85">G722</strain>
    </source>
</reference>
<evidence type="ECO:0000313" key="25">
    <source>
        <dbReference type="EMBL" id="QPL20223.1"/>
    </source>
</evidence>
<dbReference type="EMBL" id="MT759414">
    <property type="protein sequence ID" value="QPL20927.1"/>
    <property type="molecule type" value="Genomic_RNA"/>
</dbReference>
<dbReference type="EMBL" id="MW354788">
    <property type="protein sequence ID" value="QWL54992.1"/>
    <property type="molecule type" value="Genomic_RNA"/>
</dbReference>
<dbReference type="EMBL" id="MT759444">
    <property type="protein sequence ID" value="QPL20960.1"/>
    <property type="molecule type" value="Genomic_RNA"/>
</dbReference>
<dbReference type="EMBL" id="MT759064">
    <property type="protein sequence ID" value="QPL20542.1"/>
    <property type="molecule type" value="Genomic_RNA"/>
</dbReference>
<dbReference type="EMBL" id="MT759194">
    <property type="protein sequence ID" value="QPL20685.1"/>
    <property type="molecule type" value="Genomic_RNA"/>
</dbReference>
<dbReference type="EMBL" id="MT759214">
    <property type="protein sequence ID" value="QPL20707.1"/>
    <property type="molecule type" value="Genomic_RNA"/>
</dbReference>
<evidence type="ECO:0000313" key="32">
    <source>
        <dbReference type="EMBL" id="QPL20333.1"/>
    </source>
</evidence>
<evidence type="ECO:0000313" key="56">
    <source>
        <dbReference type="EMBL" id="QPL20696.1"/>
    </source>
</evidence>
<evidence type="ECO:0000313" key="43">
    <source>
        <dbReference type="EMBL" id="QPL20476.1"/>
    </source>
</evidence>
<evidence type="ECO:0000313" key="81">
    <source>
        <dbReference type="EMBL" id="QPL21092.1"/>
    </source>
</evidence>
<keyword evidence="9" id="KW-0693">Viral RNA replication</keyword>
<name>A0A0G2YNH5_9REOV</name>
<evidence type="ECO:0000313" key="46">
    <source>
        <dbReference type="EMBL" id="QPL20542.1"/>
    </source>
</evidence>
<evidence type="ECO:0000313" key="29">
    <source>
        <dbReference type="EMBL" id="QPL20289.1"/>
    </source>
</evidence>
<evidence type="ECO:0000313" key="74">
    <source>
        <dbReference type="EMBL" id="QPL20993.1"/>
    </source>
</evidence>
<dbReference type="EMBL" id="MT758924">
    <property type="protein sequence ID" value="QPL20388.1"/>
    <property type="molecule type" value="Genomic_RNA"/>
</dbReference>
<evidence type="ECO:0000256" key="4">
    <source>
        <dbReference type="ARBA" id="ARBA00022484"/>
    </source>
</evidence>
<dbReference type="GO" id="GO:0019079">
    <property type="term" value="P:viral genome replication"/>
    <property type="evidence" value="ECO:0007669"/>
    <property type="project" value="InterPro"/>
</dbReference>
<dbReference type="EMBL" id="MT758704">
    <property type="protein sequence ID" value="QPL20146.1"/>
    <property type="molecule type" value="Genomic_RNA"/>
</dbReference>
<evidence type="ECO:0000313" key="47">
    <source>
        <dbReference type="EMBL" id="QPL20553.1"/>
    </source>
</evidence>
<evidence type="ECO:0000313" key="13">
    <source>
        <dbReference type="EMBL" id="APG23550.1"/>
    </source>
</evidence>
<evidence type="ECO:0000313" key="30">
    <source>
        <dbReference type="EMBL" id="QPL20300.1"/>
    </source>
</evidence>
<evidence type="ECO:0000313" key="62">
    <source>
        <dbReference type="EMBL" id="QPL20762.1"/>
    </source>
</evidence>
<dbReference type="EMBL" id="MT758984">
    <property type="protein sequence ID" value="QPL20454.1"/>
    <property type="molecule type" value="Genomic_RNA"/>
</dbReference>
<sequence length="1286" mass="144254">MEKPKALVNQLPEDLKNLSVALSGTIELTADIWTNASKTFRTTQRHEVYDIINKIEFIDSFLVPSSLFQPPPHKRYWDVDVRQRVVRVPKCAVPDDVYLPHANLTDVLEINTESIHKYGQLRKEIQAAAKRLDPTARIAETFYNLSVYQANQIKFPLERFLLCLVVSYAHELSPSPLLIDEQNVNFLTIEANPALSALKTIMLHFMEYGKYKPPFLKTSRDIVFALYDDKRPLSSQIAPLMIDLVNYAIVIYSCNISRLISVPTVRMMLKAAGTTSYNHTQLKLKKIIPAASLLSVYHGETVGRVPIVVWEEPREEYRFRLDGARDLPRGWKNELQGAKKAIEDASDLASSYGMTAEFEELRSQYSKISVHNGVGMKMIRDALAGVSSVFITRTPTDTVLQEYVHAPVIERPIPPQDWTDPVGVVKYLKNDTQHYVARNLYATWREAAVQVANNPDNWDPNTQAILRSQYVTPRGGSGSSVKKVLTDKGVILKNFSKSGAKSSTKIVQAAQLASIPFTQYQDTIMAPVSHGVRIQVQRRSRTIMPFSVPQQQVSAPHTLCGNYINKFLNKSTTSGSNVTEKVIPLGIFASSPPTRAVNIDIKACDSSITWGFFLSVICGAMHEGMDGINVGTPFLGVPATLVEDGLDLGIVGTRSISGMQNMVQKLSQLYERGFEYEVKDAFSPGNAFTHHTTTFPSGSTATSTEHTANNSTMMKTFLMHWLPNHTKDLELIDFVKKLDVNRNYVCQGDDGIMILPTNDGRPISSHHVESMLELLSVFGKESGWVFDIEFNGSAEYLKLLFLNGCRIPNVGRHPVVGKERASRDQDVIWPGGIDAFIGMYNNGVEDQFHWRRWLKFSWSMACFLSSKAVFIKGKSDVIQYPSWSFVYLGLPPIRIFDSPPWIFSPYTPGGDLGMYSIMVTGKKYIVDRMQSSGYQKDNTDLSNESTFFRGYDYVKFMNDCGVLPGYYMSQIPRSPDKTKRKVIGPESRDLIDSLRNYLFSDQKLTIRVNYGHRIVTDYPGRLPRKLPSLDDVPQRWFDTAVEADMASTYEIEAMDVHLLRGQFSRYQSFSKVLEAYLSVDWELTDLNIPAGLSLDVPLVAGCDPTNGEPYYKMMGLGPMMESIQTYFHGTVFMSRAVSGLDVESIDVALLKMKALKVPTEVITGFLMTCGLSKPKASTVATKINFQDMKTVQVAKLTGLNVSDKWMSMNFDRLLHSYVDVKTYVSDSSNQIRLPGGAGWLRGVIRFLGAGVVMTRVGPPQPVRISVIYGGGARLHSKFLNWMVSDF</sequence>
<keyword evidence="4 12" id="KW-0696">RNA-directed RNA polymerase</keyword>
<evidence type="ECO:0000313" key="77">
    <source>
        <dbReference type="EMBL" id="QPL21026.1"/>
    </source>
</evidence>
<dbReference type="EMBL" id="MT759044">
    <property type="protein sequence ID" value="QPL20520.1"/>
    <property type="molecule type" value="Genomic_RNA"/>
</dbReference>
<dbReference type="EMBL" id="MT758914">
    <property type="protein sequence ID" value="QPL20377.1"/>
    <property type="molecule type" value="Genomic_RNA"/>
</dbReference>
<evidence type="ECO:0000256" key="9">
    <source>
        <dbReference type="ARBA" id="ARBA00022953"/>
    </source>
</evidence>
<dbReference type="EMBL" id="MT759204">
    <property type="protein sequence ID" value="QPL20696.1"/>
    <property type="molecule type" value="Genomic_RNA"/>
</dbReference>
<evidence type="ECO:0000256" key="3">
    <source>
        <dbReference type="ARBA" id="ARBA00012494"/>
    </source>
</evidence>
<evidence type="ECO:0000256" key="7">
    <source>
        <dbReference type="ARBA" id="ARBA00022741"/>
    </source>
</evidence>
<dbReference type="EMBL" id="KY429943">
    <property type="protein sequence ID" value="ATE91068.1"/>
    <property type="molecule type" value="Genomic_RNA"/>
</dbReference>
<reference evidence="14" key="4">
    <citation type="journal article" date="2017" name="PLoS ONE">
        <title>Infection with purified Piscine orthoreovirus demonstrates a causal relationship with heart and skeletal muscle inflammation in Atlantic salmon.</title>
        <authorList>
            <person name="Wessel O."/>
            <person name="Braaen S."/>
            <person name="Alarcon M."/>
            <person name="Haatveit H."/>
            <person name="Roos N."/>
            <person name="Markussen T."/>
            <person name="Tengs T."/>
            <person name="Dahle M.K."/>
            <person name="Rimstad E."/>
        </authorList>
    </citation>
    <scope>NUCLEOTIDE SEQUENCE</scope>
    <source>
        <strain evidence="14">NOR2012-V3621</strain>
    </source>
</reference>
<evidence type="ECO:0000313" key="21">
    <source>
        <dbReference type="EMBL" id="QPL20179.1"/>
    </source>
</evidence>
<evidence type="ECO:0000259" key="10">
    <source>
        <dbReference type="PROSITE" id="PS50523"/>
    </source>
</evidence>
<evidence type="ECO:0000313" key="55">
    <source>
        <dbReference type="EMBL" id="QPL20685.1"/>
    </source>
</evidence>
<dbReference type="EMBL" id="MT759244">
    <property type="protein sequence ID" value="QPL20740.1"/>
    <property type="molecule type" value="Genomic_RNA"/>
</dbReference>
<dbReference type="EMBL" id="MT758994">
    <property type="protein sequence ID" value="QPL20465.1"/>
    <property type="molecule type" value="Genomic_RNA"/>
</dbReference>
<dbReference type="EMBL" id="MT759294">
    <property type="protein sequence ID" value="QPL20795.1"/>
    <property type="molecule type" value="Genomic_RNA"/>
</dbReference>
<evidence type="ECO:0000313" key="83">
    <source>
        <dbReference type="EMBL" id="QPL21125.1"/>
    </source>
</evidence>
<dbReference type="EMBL" id="MT758754">
    <property type="protein sequence ID" value="QPL20201.1"/>
    <property type="molecule type" value="Genomic_RNA"/>
</dbReference>
<dbReference type="EMBL" id="MT759124">
    <property type="protein sequence ID" value="QPL20608.1"/>
    <property type="molecule type" value="Genomic_RNA"/>
</dbReference>
<dbReference type="GO" id="GO:0000166">
    <property type="term" value="F:nucleotide binding"/>
    <property type="evidence" value="ECO:0007669"/>
    <property type="project" value="UniProtKB-KW"/>
</dbReference>
<evidence type="ECO:0000313" key="80">
    <source>
        <dbReference type="EMBL" id="QPL21081.1"/>
    </source>
</evidence>
<dbReference type="GO" id="GO:0019013">
    <property type="term" value="C:viral nucleocapsid"/>
    <property type="evidence" value="ECO:0007669"/>
    <property type="project" value="InterPro"/>
</dbReference>
<dbReference type="SUPFAM" id="SSF56672">
    <property type="entry name" value="DNA/RNA polymerases"/>
    <property type="match status" value="1"/>
</dbReference>
<dbReference type="EMBL" id="MT759554">
    <property type="protein sequence ID" value="QPL21081.1"/>
    <property type="molecule type" value="Genomic_RNA"/>
</dbReference>
<comment type="similarity">
    <text evidence="2">Belongs to the reoviridae RNA-directed RNA polymerase family.</text>
</comment>
<dbReference type="EMBL" id="MW279851">
    <property type="protein sequence ID" value="QPZ89336.1"/>
    <property type="molecule type" value="Genomic_RNA"/>
</dbReference>
<evidence type="ECO:0000313" key="24">
    <source>
        <dbReference type="EMBL" id="QPL20212.1"/>
    </source>
</evidence>
<dbReference type="InterPro" id="IPR007097">
    <property type="entry name" value="RNA-dir_pol_reovirus"/>
</dbReference>
<dbReference type="EMBL" id="MK675882">
    <property type="protein sequence ID" value="QCT85132.1"/>
    <property type="molecule type" value="Genomic_RNA"/>
</dbReference>
<reference evidence="11" key="1">
    <citation type="journal article" date="2016" name="Vet. Res.">
        <title>The non-structural protein ?NS of piscine orthoreovirus (PRV) forms viral factory-like structures.</title>
        <authorList>
            <person name="Haatveit H.M."/>
            <person name="Nyman I.B."/>
            <person name="Markussen T."/>
            <person name="Wessel O."/>
            <person name="Dahle M.K."/>
            <person name="Rimstad E."/>
        </authorList>
    </citation>
    <scope>NUCLEOTIDE SEQUENCE [LARGE SCALE GENOMIC DNA]</scope>
    <source>
        <strain evidence="11">050607</strain>
    </source>
</reference>
<evidence type="ECO:0000313" key="35">
    <source>
        <dbReference type="EMBL" id="QPL20377.1"/>
    </source>
</evidence>
<dbReference type="EMBL" id="MT758814">
    <property type="protein sequence ID" value="QPL20267.1"/>
    <property type="molecule type" value="Genomic_RNA"/>
</dbReference>
<dbReference type="EMBL" id="MT759544">
    <property type="protein sequence ID" value="QPL21070.1"/>
    <property type="molecule type" value="Genomic_RNA"/>
</dbReference>
<dbReference type="EMBL" id="MT759374">
    <property type="protein sequence ID" value="QPL20883.1"/>
    <property type="molecule type" value="Genomic_RNA"/>
</dbReference>
<evidence type="ECO:0000313" key="69">
    <source>
        <dbReference type="EMBL" id="QPL20850.1"/>
    </source>
</evidence>
<dbReference type="EMBL" id="MT758724">
    <property type="protein sequence ID" value="QPL20168.1"/>
    <property type="molecule type" value="Genomic_RNA"/>
</dbReference>
<evidence type="ECO:0000313" key="20">
    <source>
        <dbReference type="EMBL" id="QPL20168.1"/>
    </source>
</evidence>
<dbReference type="EMBL" id="MT758734">
    <property type="protein sequence ID" value="QPL20179.1"/>
    <property type="molecule type" value="Genomic_RNA"/>
</dbReference>
<dbReference type="EMBL" id="MT759074">
    <property type="protein sequence ID" value="QPL20553.1"/>
    <property type="molecule type" value="Genomic_RNA"/>
</dbReference>
<keyword evidence="5" id="KW-0808">Transferase</keyword>
<dbReference type="EMBL" id="MN106295">
    <property type="protein sequence ID" value="QIA46577.1"/>
    <property type="molecule type" value="Genomic_RNA"/>
</dbReference>
<dbReference type="EMBL" id="MT758834">
    <property type="protein sequence ID" value="QPL20289.1"/>
    <property type="molecule type" value="Genomic_RNA"/>
</dbReference>
<dbReference type="EMBL" id="MT759424">
    <property type="protein sequence ID" value="QPL20938.1"/>
    <property type="molecule type" value="Genomic_RNA"/>
</dbReference>
<accession>A0A0G2YNH5</accession>
<keyword evidence="8" id="KW-0946">Virion</keyword>
<evidence type="ECO:0000313" key="53">
    <source>
        <dbReference type="EMBL" id="QPL20619.1"/>
    </source>
</evidence>
<dbReference type="EMBL" id="MT759524">
    <property type="protein sequence ID" value="QPL21048.1"/>
    <property type="molecule type" value="Genomic_RNA"/>
</dbReference>
<dbReference type="EMBL" id="MT759324">
    <property type="protein sequence ID" value="QPL20828.1"/>
    <property type="molecule type" value="Genomic_RNA"/>
</dbReference>
<evidence type="ECO:0000313" key="89">
    <source>
        <dbReference type="EMBL" id="QPZ89358.1"/>
    </source>
</evidence>
<dbReference type="EMBL" id="MW279871">
    <property type="protein sequence ID" value="QPZ89358.1"/>
    <property type="molecule type" value="Genomic_RNA"/>
</dbReference>
<dbReference type="EMBL" id="MT759034">
    <property type="protein sequence ID" value="QPL20509.1"/>
    <property type="molecule type" value="Genomic_RNA"/>
</dbReference>
<reference evidence="90" key="9">
    <citation type="journal article" date="2020" name="Virus Evol.">
        <title>Genomes reveal genetic diversity of Piscine orthoreovirus in farmed and free-ranging salmonids from Canada and USA.</title>
        <authorList>
            <person name="Siah A."/>
            <person name="Breyta R.B."/>
            <person name="Warheit K.I."/>
            <person name="Gagne N."/>
            <person name="Purcell M.K."/>
            <person name="Morrison D."/>
            <person name="Powell J.F.F."/>
            <person name="Johnson S.C."/>
        </authorList>
    </citation>
    <scope>NUCLEOTIDE SEQUENCE</scope>
    <source>
        <strain evidence="90">MDa115</strain>
        <strain evidence="91">MGl118</strain>
    </source>
</reference>
<evidence type="ECO:0000313" key="63">
    <source>
        <dbReference type="EMBL" id="QPL20784.1"/>
    </source>
</evidence>
<dbReference type="EMBL" id="MT778889">
    <property type="protein sequence ID" value="QPL21103.1"/>
    <property type="molecule type" value="Genomic_RNA"/>
</dbReference>
<evidence type="ECO:0000313" key="59">
    <source>
        <dbReference type="EMBL" id="QPL20729.1"/>
    </source>
</evidence>
<reference evidence="12" key="3">
    <citation type="journal article" date="2017" name="PLoS ONE">
        <title>Heart and skeletal muscle inflammation (HSMI) disease diagnosed on a British Columbia salmon farm through a longitudinal farm study.</title>
        <authorList>
            <person name="Di Cicco E."/>
            <person name="Ferguson H.W."/>
            <person name="Schulze A.D."/>
            <person name="Kaukinen K.H."/>
            <person name="Li S."/>
            <person name="Vanderstichel R."/>
            <person name="Wessel O."/>
            <person name="Rimstad E."/>
            <person name="Gardner I.A."/>
            <person name="Hammell K.L."/>
            <person name="Miller K.M."/>
        </authorList>
    </citation>
    <scope>NUCLEOTIDE SEQUENCE</scope>
    <source>
        <strain evidence="13">B5690</strain>
        <strain evidence="12">B7274</strain>
    </source>
</reference>
<evidence type="ECO:0000313" key="70">
    <source>
        <dbReference type="EMBL" id="QPL20861.1"/>
    </source>
</evidence>
<evidence type="ECO:0000256" key="8">
    <source>
        <dbReference type="ARBA" id="ARBA00022844"/>
    </source>
</evidence>
<evidence type="ECO:0000313" key="86">
    <source>
        <dbReference type="EMBL" id="QPZ89303.1"/>
    </source>
</evidence>
<dbReference type="EMBL" id="MT778909">
    <property type="protein sequence ID" value="QPL21125.1"/>
    <property type="molecule type" value="Genomic_RNA"/>
</dbReference>
<dbReference type="EMBL" id="MT759234">
    <property type="protein sequence ID" value="QPL20729.1"/>
    <property type="molecule type" value="Genomic_RNA"/>
</dbReference>
<dbReference type="EMBL" id="MT759474">
    <property type="protein sequence ID" value="QPL20993.1"/>
    <property type="molecule type" value="Genomic_RNA"/>
</dbReference>
<keyword evidence="7" id="KW-0547">Nucleotide-binding</keyword>
<dbReference type="EMBL" id="MT759184">
    <property type="protein sequence ID" value="QPL20674.1"/>
    <property type="molecule type" value="Genomic_RNA"/>
</dbReference>
<dbReference type="EMBL" id="MT759354">
    <property type="protein sequence ID" value="QPL20861.1"/>
    <property type="molecule type" value="Genomic_RNA"/>
</dbReference>
<dbReference type="EMBL" id="MT759254">
    <property type="protein sequence ID" value="QPL20751.1"/>
    <property type="molecule type" value="Genomic_RNA"/>
</dbReference>
<dbReference type="EMBL" id="MT758764">
    <property type="protein sequence ID" value="QPL20212.1"/>
    <property type="molecule type" value="Genomic_RNA"/>
</dbReference>
<dbReference type="EMBL" id="MT758934">
    <property type="protein sequence ID" value="QPL20399.1"/>
    <property type="molecule type" value="Genomic_RNA"/>
</dbReference>
<dbReference type="EMBL" id="MT758964">
    <property type="protein sequence ID" value="QPL20432.1"/>
    <property type="molecule type" value="Genomic_RNA"/>
</dbReference>
<evidence type="ECO:0000313" key="45">
    <source>
        <dbReference type="EMBL" id="QPL20520.1"/>
    </source>
</evidence>
<evidence type="ECO:0000313" key="82">
    <source>
        <dbReference type="EMBL" id="QPL21103.1"/>
    </source>
</evidence>
<evidence type="ECO:0000313" key="64">
    <source>
        <dbReference type="EMBL" id="QPL20795.1"/>
    </source>
</evidence>
<dbReference type="GO" id="GO:0003968">
    <property type="term" value="F:RNA-directed RNA polymerase activity"/>
    <property type="evidence" value="ECO:0007669"/>
    <property type="project" value="UniProtKB-KW"/>
</dbReference>
<dbReference type="EMBL" id="MW260135">
    <property type="protein sequence ID" value="QPZ89303.1"/>
    <property type="molecule type" value="Genomic_RNA"/>
</dbReference>
<dbReference type="PROSITE" id="PS50523">
    <property type="entry name" value="RDRP_DSRNA_REO"/>
    <property type="match status" value="1"/>
</dbReference>
<evidence type="ECO:0000313" key="42">
    <source>
        <dbReference type="EMBL" id="QPL20465.1"/>
    </source>
</evidence>
<evidence type="ECO:0000313" key="17">
    <source>
        <dbReference type="EMBL" id="QIA46576.1"/>
    </source>
</evidence>
<dbReference type="EMBL" id="MT759224">
    <property type="protein sequence ID" value="QPL20718.1"/>
    <property type="molecule type" value="Genomic_RNA"/>
</dbReference>
<evidence type="ECO:0000313" key="85">
    <source>
        <dbReference type="EMBL" id="QPL21158.1"/>
    </source>
</evidence>
<evidence type="ECO:0000256" key="6">
    <source>
        <dbReference type="ARBA" id="ARBA00022695"/>
    </source>
</evidence>
<dbReference type="EMBL" id="KX851978">
    <property type="protein sequence ID" value="APG23540.1"/>
    <property type="molecule type" value="Genomic_RNA"/>
</dbReference>
<organism evidence="11">
    <name type="scientific">Piscine orthoreovirus</name>
    <dbReference type="NCBI Taxonomy" id="1157337"/>
    <lineage>
        <taxon>Viruses</taxon>
        <taxon>Riboviria</taxon>
        <taxon>Orthornavirae</taxon>
        <taxon>Duplornaviricota</taxon>
        <taxon>Resentoviricetes</taxon>
        <taxon>Reovirales</taxon>
        <taxon>Spinareoviridae</taxon>
        <taxon>Orthoreovirus</taxon>
        <taxon>Orthoreovirus piscis</taxon>
    </lineage>
</organism>
<evidence type="ECO:0000313" key="44">
    <source>
        <dbReference type="EMBL" id="QPL20509.1"/>
    </source>
</evidence>
<dbReference type="EMBL" id="MT759284">
    <property type="protein sequence ID" value="QPL20784.1"/>
    <property type="molecule type" value="Genomic_RNA"/>
</dbReference>
<dbReference type="EMBL" id="MT759394">
    <property type="protein sequence ID" value="QPL20905.1"/>
    <property type="molecule type" value="Genomic_RNA"/>
</dbReference>
<dbReference type="EMBL" id="MT758894">
    <property type="protein sequence ID" value="QPL20355.1"/>
    <property type="molecule type" value="Genomic_RNA"/>
</dbReference>
<evidence type="ECO:0000313" key="79">
    <source>
        <dbReference type="EMBL" id="QPL21070.1"/>
    </source>
</evidence>
<evidence type="ECO:0000313" key="22">
    <source>
        <dbReference type="EMBL" id="QPL20190.1"/>
    </source>
</evidence>
<reference evidence="86" key="8">
    <citation type="journal article" date="2020" name="Pathogens">
        <title>Piscine Orthoreovirus-1 Isolates Differ in Their Ability to Induce Heart and Skeletal Muscle Inflammation in Atlantic Salmon (Salmo salar).</title>
        <authorList>
            <person name="Wessel O."/>
            <person name="Hansen E.F."/>
            <person name="Dahle M.K."/>
            <person name="Alarcon M."/>
            <person name="Vatne N.A."/>
            <person name="Nyman I.B."/>
            <person name="Soleim K.B."/>
            <person name="Dhamotharan K."/>
            <person name="Timmerhaus G."/>
            <person name="Markussen T."/>
            <person name="Lund M."/>
            <person name="Aanes H."/>
            <person name="Devold M."/>
            <person name="Inami M."/>
            <person name="Lovoll M."/>
            <person name="Rimstad E."/>
        </authorList>
    </citation>
    <scope>NUCLEOTIDE SEQUENCE</scope>
    <source>
        <strain evidence="89">PRV-1 CAN-16-005ND-V4105</strain>
        <strain evidence="88">PRV-1 NOR-1996-V4105</strain>
        <strain evidence="87">PRV-1 NOR-2018/NL-V4105</strain>
        <strain evidence="86">PRV-1 NOR-2018/SF-V4105</strain>
    </source>
</reference>
<evidence type="ECO:0000313" key="36">
    <source>
        <dbReference type="EMBL" id="QPL20388.1"/>
    </source>
</evidence>
<evidence type="ECO:0000256" key="5">
    <source>
        <dbReference type="ARBA" id="ARBA00022679"/>
    </source>
</evidence>
<dbReference type="EMBL" id="MW354790">
    <property type="protein sequence ID" value="QWL54994.1"/>
    <property type="molecule type" value="Genomic_RNA"/>
</dbReference>
<evidence type="ECO:0000313" key="76">
    <source>
        <dbReference type="EMBL" id="QPL21015.1"/>
    </source>
</evidence>
<evidence type="ECO:0000313" key="54">
    <source>
        <dbReference type="EMBL" id="QPL20674.1"/>
    </source>
</evidence>
<evidence type="ECO:0000313" key="67">
    <source>
        <dbReference type="EMBL" id="QPL20828.1"/>
    </source>
</evidence>
<evidence type="ECO:0000313" key="28">
    <source>
        <dbReference type="EMBL" id="QPL20278.1"/>
    </source>
</evidence>
<evidence type="ECO:0000313" key="23">
    <source>
        <dbReference type="EMBL" id="QPL20201.1"/>
    </source>
</evidence>
<reference evidence="19" key="10">
    <citation type="submission" date="2020-07" db="EMBL/GenBank/DDBJ databases">
        <title>Transmission of Piscine orthoreovirus-1 (PRV-1) between farmed and wild salmon populations in British Columbia.</title>
        <authorList>
            <person name="Mordecai G.J."/>
            <person name="Bass A."/>
            <person name="Bateman A.W."/>
            <person name="Teffer A.K."/>
            <person name="Caleta J.M."/>
            <person name="Di Cicco E."/>
            <person name="Schulze A.D."/>
            <person name="Kaukinen K.H."/>
            <person name="Li S."/>
            <person name="Tabata A."/>
            <person name="Jones B."/>
            <person name="Ming T.J."/>
            <person name="Joy J."/>
            <person name="Miller K.M."/>
        </authorList>
    </citation>
    <scope>NUCLEOTIDE SEQUENCE</scope>
    <source>
        <strain evidence="23">0274</strain>
        <strain evidence="28">0277</strain>
        <strain evidence="21">0314</strain>
        <strain evidence="41">0456</strain>
        <strain evidence="22">2328</strain>
        <strain evidence="34">2396</strain>
        <strain evidence="35">2419</strain>
        <strain evidence="36">2420</strain>
        <strain evidence="39">2431</strain>
        <strain evidence="37">2444</strain>
        <strain evidence="25">3572</strain>
        <strain evidence="53">4255</strain>
        <strain evidence="26">4335</strain>
        <strain evidence="24">5740</strain>
        <strain evidence="20">5801</strain>
        <strain evidence="40">5814</strain>
        <strain evidence="30">7114</strain>
        <strain evidence="31">7117</strain>
        <strain evidence="29">7230</strain>
        <strain evidence="44">7805</strain>
        <strain evidence="45">7825</strain>
        <strain evidence="32">7926</strain>
        <strain evidence="27">8820</strain>
        <strain evidence="19">9310</strain>
        <strain evidence="42">B0404</strain>
        <strain evidence="33">B2176</strain>
        <strain evidence="55">B5392</strain>
        <strain evidence="46">B5591</strain>
        <strain evidence="47">B5593</strain>
        <strain evidence="50">B5597</strain>
        <strain evidence="43">B7146</strain>
        <strain evidence="56">B7274</strain>
        <strain evidence="57">B7281</strain>
        <strain evidence="58">B7283</strain>
        <strain evidence="59">B7286</strain>
        <strain evidence="60">B7293</strain>
        <strain evidence="51">B7437</strain>
        <strain evidence="61">B7453</strain>
        <strain evidence="48">B7474</strain>
        <strain evidence="49">B7483</strain>
        <strain evidence="62">B7669</strain>
        <strain evidence="67">B7803</strain>
        <strain evidence="68">B7811</strain>
        <strain evidence="69">B7817</strain>
        <strain evidence="63">B7875</strain>
        <strain evidence="64">B7877</strain>
        <strain evidence="65">B7883</strain>
        <strain evidence="66">B7888</strain>
        <strain evidence="54">B7910</strain>
        <strain evidence="71">D5324</strain>
        <strain evidence="70">F0059</strain>
        <strain evidence="79">G347</strain>
        <strain evidence="78">G44</strain>
        <strain evidence="75">G523</strain>
        <strain evidence="52">G537</strain>
        <strain evidence="73">G606</strain>
        <strain evidence="72">G677</strain>
        <strain evidence="74">G712</strain>
        <strain evidence="77">G725</strain>
        <strain evidence="38">G781</strain>
        <strain evidence="76">G890</strain>
        <strain evidence="80">S1003</strain>
        <strain evidence="81">S1053</strain>
    </source>
</reference>
<keyword evidence="6" id="KW-0548">Nucleotidyltransferase</keyword>
<evidence type="ECO:0000313" key="33">
    <source>
        <dbReference type="EMBL" id="QPL20355.1"/>
    </source>
</evidence>
<dbReference type="EMBL" id="KX851979">
    <property type="protein sequence ID" value="APG23550.1"/>
    <property type="molecule type" value="Genomic_RNA"/>
</dbReference>
<evidence type="ECO:0000313" key="57">
    <source>
        <dbReference type="EMBL" id="QPL20707.1"/>
    </source>
</evidence>
<proteinExistence type="inferred from homology"/>
<evidence type="ECO:0000313" key="60">
    <source>
        <dbReference type="EMBL" id="QPL20740.1"/>
    </source>
</evidence>
<dbReference type="EMBL" id="MT758784">
    <property type="protein sequence ID" value="QPL20234.1"/>
    <property type="molecule type" value="Genomic_RNA"/>
</dbReference>
<dbReference type="EMBL" id="MT759174">
    <property type="protein sequence ID" value="QPL20663.1"/>
    <property type="molecule type" value="Genomic_RNA"/>
</dbReference>
<evidence type="ECO:0000313" key="66">
    <source>
        <dbReference type="EMBL" id="QPL20817.1"/>
    </source>
</evidence>
<protein>
    <recommendedName>
        <fullName evidence="3">RNA-directed RNA polymerase</fullName>
        <ecNumber evidence="3">2.7.7.48</ecNumber>
    </recommendedName>
</protein>
<dbReference type="EMBL" id="MT759304">
    <property type="protein sequence ID" value="QPL20806.1"/>
    <property type="molecule type" value="Genomic_RNA"/>
</dbReference>
<dbReference type="EMBL" id="MT759134">
    <property type="protein sequence ID" value="QPL20619.1"/>
    <property type="molecule type" value="Genomic_RNA"/>
</dbReference>
<dbReference type="EMBL" id="KR337473">
    <property type="protein sequence ID" value="AKI88492.1"/>
    <property type="molecule type" value="Genomic_RNA"/>
</dbReference>
<reference evidence="15" key="5">
    <citation type="journal article" date="2019" name="Viruses">
        <title>Evolution of the Piscine orthoreovirus Genome Linked to Emergence of Heart and Skeletal Muscle Inflammation in Farmed Atlantic Salmon (Salmo salar).</title>
        <authorList>
            <person name="Dhamotharan K."/>
            <person name="Tengs T."/>
            <person name="Wessel O."/>
            <person name="Braaen S."/>
            <person name="Nyman I.B."/>
            <person name="Hansen E.F."/>
            <person name="Christiansen D.H."/>
            <person name="Dahle M.K."/>
            <person name="Rimstad E."/>
            <person name="Markussen T."/>
        </authorList>
    </citation>
    <scope>NUCLEOTIDE SEQUENCE</scope>
    <source>
        <strain evidence="15">FO/41/16</strain>
    </source>
</reference>
<evidence type="ECO:0000313" key="37">
    <source>
        <dbReference type="EMBL" id="QPL20399.1"/>
    </source>
</evidence>
<dbReference type="EMBL" id="MT758954">
    <property type="protein sequence ID" value="QPL20421.1"/>
    <property type="molecule type" value="Genomic_RNA"/>
</dbReference>
<evidence type="ECO:0000313" key="58">
    <source>
        <dbReference type="EMBL" id="QPL20718.1"/>
    </source>
</evidence>
<evidence type="ECO:0000313" key="19">
    <source>
        <dbReference type="EMBL" id="QPL20146.1"/>
    </source>
</evidence>
<dbReference type="EMBL" id="MT759434">
    <property type="protein sequence ID" value="QPL20949.1"/>
    <property type="molecule type" value="Genomic_RNA"/>
</dbReference>
<evidence type="ECO:0000313" key="78">
    <source>
        <dbReference type="EMBL" id="QPL21048.1"/>
    </source>
</evidence>
<dbReference type="InterPro" id="IPR012915">
    <property type="entry name" value="RdRP_5"/>
</dbReference>
<evidence type="ECO:0000313" key="16">
    <source>
        <dbReference type="EMBL" id="QIA46575.1"/>
    </source>
</evidence>
<dbReference type="EMBL" id="MT759084">
    <property type="protein sequence ID" value="QPL20564.1"/>
    <property type="molecule type" value="Genomic_RNA"/>
</dbReference>
<dbReference type="EMBL" id="MT778939">
    <property type="protein sequence ID" value="QPL21158.1"/>
    <property type="molecule type" value="Genomic_RNA"/>
</dbReference>
<evidence type="ECO:0000313" key="39">
    <source>
        <dbReference type="EMBL" id="QPL20432.1"/>
    </source>
</evidence>
<dbReference type="EMBL" id="MT759334">
    <property type="protein sequence ID" value="QPL20839.1"/>
    <property type="molecule type" value="Genomic_RNA"/>
</dbReference>
<comment type="subcellular location">
    <subcellularLocation>
        <location evidence="1">Virion</location>
    </subcellularLocation>
</comment>
<evidence type="ECO:0000313" key="50">
    <source>
        <dbReference type="EMBL" id="QPL20586.1"/>
    </source>
</evidence>
<evidence type="ECO:0000313" key="71">
    <source>
        <dbReference type="EMBL" id="QPL20949.1"/>
    </source>
</evidence>
<dbReference type="EMBL" id="MT759464">
    <property type="protein sequence ID" value="QPL20982.1"/>
    <property type="molecule type" value="Genomic_RNA"/>
</dbReference>
<evidence type="ECO:0000313" key="73">
    <source>
        <dbReference type="EMBL" id="QPL20982.1"/>
    </source>
</evidence>
<dbReference type="Pfam" id="PF07925">
    <property type="entry name" value="RdRP_5"/>
    <property type="match status" value="1"/>
</dbReference>
<dbReference type="EMBL" id="MT759094">
    <property type="protein sequence ID" value="QPL20575.1"/>
    <property type="molecule type" value="Genomic_RNA"/>
</dbReference>
<reference evidence="16" key="7">
    <citation type="submission" date="2019-06" db="EMBL/GenBank/DDBJ databases">
        <title>Natural transmission routes at sea and influences of coastal aquaculture on infection profiles of wild Atlantic salmon.</title>
        <authorList>
            <person name="Teffer A."/>
            <person name="Carr J."/>
            <person name="Tabata A."/>
            <person name="Schultze A."/>
            <person name="Bradbury I."/>
            <person name="Deschamps D."/>
            <person name="Gillis C.-A."/>
            <person name="Brunsdon E."/>
            <person name="Mordecai G."/>
            <person name="Miller K."/>
        </authorList>
    </citation>
    <scope>NUCLEOTIDE SEQUENCE</scope>
    <source>
        <strain evidence="16">J3542</strain>
        <strain evidence="17">J3575</strain>
        <strain evidence="18">J3611</strain>
    </source>
</reference>
<dbReference type="EMBL" id="MT758904">
    <property type="protein sequence ID" value="QPL20366.1"/>
    <property type="molecule type" value="Genomic_RNA"/>
</dbReference>
<evidence type="ECO:0000313" key="12">
    <source>
        <dbReference type="EMBL" id="APG23540.1"/>
    </source>
</evidence>
<evidence type="ECO:0000313" key="18">
    <source>
        <dbReference type="EMBL" id="QIA46577.1"/>
    </source>
</evidence>
<dbReference type="EC" id="2.7.7.48" evidence="3"/>
<evidence type="ECO:0000313" key="51">
    <source>
        <dbReference type="EMBL" id="QPL20597.1"/>
    </source>
</evidence>
<dbReference type="EMBL" id="MT759104">
    <property type="protein sequence ID" value="QPL20586.1"/>
    <property type="molecule type" value="Genomic_RNA"/>
</dbReference>
<evidence type="ECO:0000313" key="49">
    <source>
        <dbReference type="EMBL" id="QPL20575.1"/>
    </source>
</evidence>
<dbReference type="EMBL" id="MT759504">
    <property type="protein sequence ID" value="QPL21026.1"/>
    <property type="molecule type" value="Genomic_RNA"/>
</dbReference>
<evidence type="ECO:0000313" key="84">
    <source>
        <dbReference type="EMBL" id="QPL21147.1"/>
    </source>
</evidence>
<evidence type="ECO:0000313" key="87">
    <source>
        <dbReference type="EMBL" id="QPZ89314.1"/>
    </source>
</evidence>
<dbReference type="EMBL" id="MT758974">
    <property type="protein sequence ID" value="QPL20443.1"/>
    <property type="molecule type" value="Genomic_RNA"/>
</dbReference>
<dbReference type="EMBL" id="MT758844">
    <property type="protein sequence ID" value="QPL20300.1"/>
    <property type="molecule type" value="Genomic_RNA"/>
</dbReference>
<evidence type="ECO:0000313" key="34">
    <source>
        <dbReference type="EMBL" id="QPL20366.1"/>
    </source>
</evidence>
<dbReference type="EMBL" id="MT758864">
    <property type="protein sequence ID" value="QPL20322.1"/>
    <property type="molecule type" value="Genomic_RNA"/>
</dbReference>
<dbReference type="EMBL" id="MT759264">
    <property type="protein sequence ID" value="QPL20762.1"/>
    <property type="molecule type" value="Genomic_RNA"/>
</dbReference>
<evidence type="ECO:0000313" key="91">
    <source>
        <dbReference type="EMBL" id="QWL54994.1"/>
    </source>
</evidence>
<evidence type="ECO:0000313" key="31">
    <source>
        <dbReference type="EMBL" id="QPL20322.1"/>
    </source>
</evidence>
<dbReference type="EMBL" id="MT758774">
    <property type="protein sequence ID" value="QPL20223.1"/>
    <property type="molecule type" value="Genomic_RNA"/>
</dbReference>
<evidence type="ECO:0000313" key="88">
    <source>
        <dbReference type="EMBL" id="QPZ89336.1"/>
    </source>
</evidence>
<evidence type="ECO:0000313" key="65">
    <source>
        <dbReference type="EMBL" id="QPL20806.1"/>
    </source>
</evidence>
<evidence type="ECO:0000313" key="75">
    <source>
        <dbReference type="EMBL" id="QPL21004.1"/>
    </source>
</evidence>
<dbReference type="EMBL" id="MT759114">
    <property type="protein sequence ID" value="QPL20597.1"/>
    <property type="molecule type" value="Genomic_RNA"/>
</dbReference>
<dbReference type="EMBL" id="MT759314">
    <property type="protein sequence ID" value="QPL20817.1"/>
    <property type="molecule type" value="Genomic_RNA"/>
</dbReference>
<evidence type="ECO:0000313" key="27">
    <source>
        <dbReference type="EMBL" id="QPL20267.1"/>
    </source>
</evidence>
<dbReference type="GO" id="GO:0003723">
    <property type="term" value="F:RNA binding"/>
    <property type="evidence" value="ECO:0007669"/>
    <property type="project" value="InterPro"/>
</dbReference>
<evidence type="ECO:0000313" key="48">
    <source>
        <dbReference type="EMBL" id="QPL20564.1"/>
    </source>
</evidence>
<reference evidence="12" key="2">
    <citation type="submission" date="2016-09" db="EMBL/GenBank/DDBJ databases">
        <authorList>
            <person name="Capua I."/>
            <person name="De Benedictis P."/>
            <person name="Joannis T."/>
            <person name="Lombin L.H."/>
            <person name="Cattoli G."/>
        </authorList>
    </citation>
    <scope>NUCLEOTIDE SEQUENCE</scope>
    <source>
        <strain evidence="13">B5690</strain>
        <strain evidence="12">B7274</strain>
    </source>
</reference>
<dbReference type="Gene3D" id="3.90.1850.10">
    <property type="entry name" value="RNA-directed RNA polymerase lambda-3"/>
    <property type="match status" value="1"/>
</dbReference>
<evidence type="ECO:0000313" key="68">
    <source>
        <dbReference type="EMBL" id="QPL20839.1"/>
    </source>
</evidence>
<evidence type="ECO:0000313" key="40">
    <source>
        <dbReference type="EMBL" id="QPL20443.1"/>
    </source>
</evidence>
<dbReference type="EMBL" id="MN106293">
    <property type="protein sequence ID" value="QIA46575.1"/>
    <property type="molecule type" value="Genomic_RNA"/>
</dbReference>
<feature type="domain" description="RdRp catalytic" evidence="10">
    <location>
        <begin position="559"/>
        <end position="807"/>
    </location>
</feature>
<dbReference type="EMBL" id="MT758824">
    <property type="protein sequence ID" value="QPL20278.1"/>
    <property type="molecule type" value="Genomic_RNA"/>
</dbReference>
<evidence type="ECO:0000313" key="52">
    <source>
        <dbReference type="EMBL" id="QPL20608.1"/>
    </source>
</evidence>
<dbReference type="EMBL" id="MT778929">
    <property type="protein sequence ID" value="QPL21147.1"/>
    <property type="molecule type" value="Genomic_RNA"/>
</dbReference>
<evidence type="ECO:0000256" key="2">
    <source>
        <dbReference type="ARBA" id="ARBA00009581"/>
    </source>
</evidence>
<evidence type="ECO:0000313" key="15">
    <source>
        <dbReference type="EMBL" id="QCT85132.1"/>
    </source>
</evidence>
<dbReference type="EMBL" id="MT759344">
    <property type="protein sequence ID" value="QPL20850.1"/>
    <property type="molecule type" value="Genomic_RNA"/>
</dbReference>
<evidence type="ECO:0000313" key="72">
    <source>
        <dbReference type="EMBL" id="QPL20960.1"/>
    </source>
</evidence>
<dbReference type="EMBL" id="MT758744">
    <property type="protein sequence ID" value="QPL20190.1"/>
    <property type="molecule type" value="Genomic_RNA"/>
</dbReference>
<evidence type="ECO:0000313" key="26">
    <source>
        <dbReference type="EMBL" id="QPL20234.1"/>
    </source>
</evidence>